<protein>
    <recommendedName>
        <fullName evidence="8">Pantothenate synthetase</fullName>
        <shortName evidence="8">PS</shortName>
        <ecNumber evidence="8">6.3.2.1</ecNumber>
    </recommendedName>
    <alternativeName>
        <fullName evidence="8">Pantoate--beta-alanine ligase</fullName>
    </alternativeName>
    <alternativeName>
        <fullName evidence="8">Pantoate-activating enzyme</fullName>
    </alternativeName>
</protein>
<gene>
    <name evidence="8" type="primary">panC</name>
    <name evidence="9" type="ORF">DCW48_08860</name>
</gene>
<evidence type="ECO:0000313" key="10">
    <source>
        <dbReference type="Proteomes" id="UP000264313"/>
    </source>
</evidence>
<evidence type="ECO:0000256" key="3">
    <source>
        <dbReference type="ARBA" id="ARBA00022598"/>
    </source>
</evidence>
<comment type="subcellular location">
    <subcellularLocation>
        <location evidence="8">Cytoplasm</location>
    </subcellularLocation>
</comment>
<keyword evidence="3 8" id="KW-0436">Ligase</keyword>
<feature type="binding site" evidence="8">
    <location>
        <begin position="186"/>
        <end position="189"/>
    </location>
    <ligand>
        <name>ATP</name>
        <dbReference type="ChEBI" id="CHEBI:30616"/>
    </ligand>
</feature>
<evidence type="ECO:0000256" key="1">
    <source>
        <dbReference type="ARBA" id="ARBA00004990"/>
    </source>
</evidence>
<dbReference type="GO" id="GO:0005829">
    <property type="term" value="C:cytosol"/>
    <property type="evidence" value="ECO:0007669"/>
    <property type="project" value="TreeGrafter"/>
</dbReference>
<dbReference type="EC" id="6.3.2.1" evidence="8"/>
<feature type="binding site" evidence="8">
    <location>
        <position position="178"/>
    </location>
    <ligand>
        <name>ATP</name>
        <dbReference type="ChEBI" id="CHEBI:30616"/>
    </ligand>
</feature>
<dbReference type="STRING" id="1132855.GCA_000384255_00763"/>
<accession>A0A351RC71</accession>
<dbReference type="SUPFAM" id="SSF52374">
    <property type="entry name" value="Nucleotidylyl transferase"/>
    <property type="match status" value="1"/>
</dbReference>
<evidence type="ECO:0000256" key="5">
    <source>
        <dbReference type="ARBA" id="ARBA00022741"/>
    </source>
</evidence>
<feature type="binding site" evidence="8">
    <location>
        <begin position="149"/>
        <end position="152"/>
    </location>
    <ligand>
        <name>ATP</name>
        <dbReference type="ChEBI" id="CHEBI:30616"/>
    </ligand>
</feature>
<dbReference type="GO" id="GO:0015940">
    <property type="term" value="P:pantothenate biosynthetic process"/>
    <property type="evidence" value="ECO:0007669"/>
    <property type="project" value="UniProtKB-UniRule"/>
</dbReference>
<dbReference type="UniPathway" id="UPA00028">
    <property type="reaction ID" value="UER00005"/>
</dbReference>
<dbReference type="Gene3D" id="3.40.50.620">
    <property type="entry name" value="HUPs"/>
    <property type="match status" value="1"/>
</dbReference>
<proteinExistence type="inferred from homology"/>
<keyword evidence="4 8" id="KW-0566">Pantothenate biosynthesis</keyword>
<dbReference type="PANTHER" id="PTHR21299:SF1">
    <property type="entry name" value="PANTOATE--BETA-ALANINE LIGASE"/>
    <property type="match status" value="1"/>
</dbReference>
<keyword evidence="6 8" id="KW-0067">ATP-binding</keyword>
<evidence type="ECO:0000256" key="8">
    <source>
        <dbReference type="HAMAP-Rule" id="MF_00158"/>
    </source>
</evidence>
<dbReference type="Gene3D" id="3.30.1300.10">
    <property type="entry name" value="Pantoate-beta-alanine ligase, C-terminal domain"/>
    <property type="match status" value="1"/>
</dbReference>
<comment type="function">
    <text evidence="8">Catalyzes the condensation of pantoate with beta-alanine in an ATP-dependent reaction via a pantoyl-adenylate intermediate.</text>
</comment>
<dbReference type="InterPro" id="IPR014729">
    <property type="entry name" value="Rossmann-like_a/b/a_fold"/>
</dbReference>
<dbReference type="InterPro" id="IPR003721">
    <property type="entry name" value="Pantoate_ligase"/>
</dbReference>
<organism evidence="9 10">
    <name type="scientific">Methylotenera mobilis</name>
    <dbReference type="NCBI Taxonomy" id="359408"/>
    <lineage>
        <taxon>Bacteria</taxon>
        <taxon>Pseudomonadati</taxon>
        <taxon>Pseudomonadota</taxon>
        <taxon>Betaproteobacteria</taxon>
        <taxon>Nitrosomonadales</taxon>
        <taxon>Methylophilaceae</taxon>
        <taxon>Methylotenera</taxon>
    </lineage>
</organism>
<feature type="binding site" evidence="8">
    <location>
        <begin position="26"/>
        <end position="33"/>
    </location>
    <ligand>
        <name>ATP</name>
        <dbReference type="ChEBI" id="CHEBI:30616"/>
    </ligand>
</feature>
<comment type="caution">
    <text evidence="9">The sequence shown here is derived from an EMBL/GenBank/DDBJ whole genome shotgun (WGS) entry which is preliminary data.</text>
</comment>
<keyword evidence="5 8" id="KW-0547">Nucleotide-binding</keyword>
<comment type="miscellaneous">
    <text evidence="8">The reaction proceeds by a bi uni uni bi ping pong mechanism.</text>
</comment>
<comment type="catalytic activity">
    <reaction evidence="7 8">
        <text>(R)-pantoate + beta-alanine + ATP = (R)-pantothenate + AMP + diphosphate + H(+)</text>
        <dbReference type="Rhea" id="RHEA:10912"/>
        <dbReference type="ChEBI" id="CHEBI:15378"/>
        <dbReference type="ChEBI" id="CHEBI:15980"/>
        <dbReference type="ChEBI" id="CHEBI:29032"/>
        <dbReference type="ChEBI" id="CHEBI:30616"/>
        <dbReference type="ChEBI" id="CHEBI:33019"/>
        <dbReference type="ChEBI" id="CHEBI:57966"/>
        <dbReference type="ChEBI" id="CHEBI:456215"/>
        <dbReference type="EC" id="6.3.2.1"/>
    </reaction>
</comment>
<evidence type="ECO:0000313" key="9">
    <source>
        <dbReference type="EMBL" id="HBA09642.1"/>
    </source>
</evidence>
<feature type="binding site" evidence="8">
    <location>
        <position position="57"/>
    </location>
    <ligand>
        <name>(R)-pantoate</name>
        <dbReference type="ChEBI" id="CHEBI:15980"/>
    </ligand>
</feature>
<dbReference type="InterPro" id="IPR042176">
    <property type="entry name" value="Pantoate_ligase_C"/>
</dbReference>
<dbReference type="PANTHER" id="PTHR21299">
    <property type="entry name" value="CYTIDYLATE KINASE/PANTOATE-BETA-ALANINE LIGASE"/>
    <property type="match status" value="1"/>
</dbReference>
<dbReference type="NCBIfam" id="TIGR00125">
    <property type="entry name" value="cyt_tran_rel"/>
    <property type="match status" value="1"/>
</dbReference>
<feature type="binding site" evidence="8">
    <location>
        <position position="57"/>
    </location>
    <ligand>
        <name>beta-alanine</name>
        <dbReference type="ChEBI" id="CHEBI:57966"/>
    </ligand>
</feature>
<dbReference type="HAMAP" id="MF_00158">
    <property type="entry name" value="PanC"/>
    <property type="match status" value="1"/>
</dbReference>
<reference evidence="9 10" key="1">
    <citation type="journal article" date="2018" name="Nat. Biotechnol.">
        <title>A standardized bacterial taxonomy based on genome phylogeny substantially revises the tree of life.</title>
        <authorList>
            <person name="Parks D.H."/>
            <person name="Chuvochina M."/>
            <person name="Waite D.W."/>
            <person name="Rinke C."/>
            <person name="Skarshewski A."/>
            <person name="Chaumeil P.A."/>
            <person name="Hugenholtz P."/>
        </authorList>
    </citation>
    <scope>NUCLEOTIDE SEQUENCE [LARGE SCALE GENOMIC DNA]</scope>
    <source>
        <strain evidence="9">UBA9958</strain>
    </source>
</reference>
<feature type="binding site" evidence="8">
    <location>
        <position position="155"/>
    </location>
    <ligand>
        <name>(R)-pantoate</name>
        <dbReference type="ChEBI" id="CHEBI:15980"/>
    </ligand>
</feature>
<feature type="active site" description="Proton donor" evidence="8">
    <location>
        <position position="33"/>
    </location>
</feature>
<comment type="subunit">
    <text evidence="8">Homodimer.</text>
</comment>
<dbReference type="AlphaFoldDB" id="A0A351RC71"/>
<evidence type="ECO:0000256" key="7">
    <source>
        <dbReference type="ARBA" id="ARBA00048258"/>
    </source>
</evidence>
<dbReference type="FunFam" id="3.40.50.620:FF:000013">
    <property type="entry name" value="Pantothenate synthetase"/>
    <property type="match status" value="1"/>
</dbReference>
<comment type="similarity">
    <text evidence="2 8">Belongs to the pantothenate synthetase family.</text>
</comment>
<dbReference type="EMBL" id="DNAA01000212">
    <property type="protein sequence ID" value="HBA09642.1"/>
    <property type="molecule type" value="Genomic_DNA"/>
</dbReference>
<dbReference type="GO" id="GO:0004592">
    <property type="term" value="F:pantoate-beta-alanine ligase activity"/>
    <property type="evidence" value="ECO:0007669"/>
    <property type="project" value="UniProtKB-UniRule"/>
</dbReference>
<dbReference type="FunFam" id="3.30.1300.10:FF:000001">
    <property type="entry name" value="Pantothenate synthetase"/>
    <property type="match status" value="1"/>
</dbReference>
<keyword evidence="8" id="KW-0963">Cytoplasm</keyword>
<comment type="pathway">
    <text evidence="1 8">Cofactor biosynthesis; (R)-pantothenate biosynthesis; (R)-pantothenate from (R)-pantoate and beta-alanine: step 1/1.</text>
</comment>
<evidence type="ECO:0000256" key="6">
    <source>
        <dbReference type="ARBA" id="ARBA00022840"/>
    </source>
</evidence>
<name>A0A351RC71_9PROT</name>
<dbReference type="NCBIfam" id="TIGR00018">
    <property type="entry name" value="panC"/>
    <property type="match status" value="1"/>
</dbReference>
<dbReference type="GO" id="GO:0005524">
    <property type="term" value="F:ATP binding"/>
    <property type="evidence" value="ECO:0007669"/>
    <property type="project" value="UniProtKB-KW"/>
</dbReference>
<evidence type="ECO:0000256" key="2">
    <source>
        <dbReference type="ARBA" id="ARBA00009256"/>
    </source>
</evidence>
<evidence type="ECO:0000256" key="4">
    <source>
        <dbReference type="ARBA" id="ARBA00022655"/>
    </source>
</evidence>
<dbReference type="InterPro" id="IPR004821">
    <property type="entry name" value="Cyt_trans-like"/>
</dbReference>
<dbReference type="Pfam" id="PF02569">
    <property type="entry name" value="Pantoate_ligase"/>
    <property type="match status" value="1"/>
</dbReference>
<dbReference type="CDD" id="cd00560">
    <property type="entry name" value="PanC"/>
    <property type="match status" value="1"/>
</dbReference>
<dbReference type="Proteomes" id="UP000264313">
    <property type="component" value="Unassembled WGS sequence"/>
</dbReference>
<sequence length="283" mass="31083">MQRIHTVKELRSSLKTQNNIAFVPTMGNLHDGHIALISLAKEHGDFVVASIFVNPLQFGPNEDLANYPRTLEADCKKLTDAGADIVFIPNVQEMYPDFDGEHLNQTMTITPPPIAAELCGASRPGHFSGVATVVMKLFNLVMPQIAIFGKKDFQQVFVIKELVRQFNLPIQIIAGDTVREASGLAMSSRNGYLTPAQKAEATQLYQCLVNIVHAVKQGNTRFTDLEQAASQTLTQQGWLVDYISVRTASTLKLATNQDNELVVLAAAKLGSTRLIDNIDFCAK</sequence>